<keyword evidence="2" id="KW-1185">Reference proteome</keyword>
<name>A0ABU0ILP3_9HYPH</name>
<dbReference type="EMBL" id="JAUSWH010000028">
    <property type="protein sequence ID" value="MDQ0458285.1"/>
    <property type="molecule type" value="Genomic_DNA"/>
</dbReference>
<organism evidence="1 2">
    <name type="scientific">Rhizobium paknamense</name>
    <dbReference type="NCBI Taxonomy" id="1206817"/>
    <lineage>
        <taxon>Bacteria</taxon>
        <taxon>Pseudomonadati</taxon>
        <taxon>Pseudomonadota</taxon>
        <taxon>Alphaproteobacteria</taxon>
        <taxon>Hyphomicrobiales</taxon>
        <taxon>Rhizobiaceae</taxon>
        <taxon>Rhizobium/Agrobacterium group</taxon>
        <taxon>Rhizobium</taxon>
    </lineage>
</organism>
<dbReference type="Proteomes" id="UP001235269">
    <property type="component" value="Unassembled WGS sequence"/>
</dbReference>
<comment type="caution">
    <text evidence="1">The sequence shown here is derived from an EMBL/GenBank/DDBJ whole genome shotgun (WGS) entry which is preliminary data.</text>
</comment>
<dbReference type="RefSeq" id="WP_307160381.1">
    <property type="nucleotide sequence ID" value="NZ_JAUSWH010000028.1"/>
</dbReference>
<gene>
    <name evidence="1" type="ORF">QO005_004645</name>
</gene>
<protein>
    <submittedName>
        <fullName evidence="1">Uncharacterized protein</fullName>
    </submittedName>
</protein>
<sequence>MSEIFDTSAQYNDWQGAVAADNDVDATIQALLTDRGLKTDDEIVVGLTLYAGETYSSISAYLVKAQNYEEAKAHLAGSSSPTARKVEIDGLTIQEFVGLFKRFSVAMSWQGFDLVGKELITDQ</sequence>
<evidence type="ECO:0000313" key="2">
    <source>
        <dbReference type="Proteomes" id="UP001235269"/>
    </source>
</evidence>
<evidence type="ECO:0000313" key="1">
    <source>
        <dbReference type="EMBL" id="MDQ0458285.1"/>
    </source>
</evidence>
<accession>A0ABU0ILP3</accession>
<proteinExistence type="predicted"/>
<reference evidence="1 2" key="1">
    <citation type="submission" date="2023-07" db="EMBL/GenBank/DDBJ databases">
        <title>Genomic Encyclopedia of Type Strains, Phase IV (KMG-IV): sequencing the most valuable type-strain genomes for metagenomic binning, comparative biology and taxonomic classification.</title>
        <authorList>
            <person name="Goeker M."/>
        </authorList>
    </citation>
    <scope>NUCLEOTIDE SEQUENCE [LARGE SCALE GENOMIC DNA]</scope>
    <source>
        <strain evidence="1 2">DSM 100301</strain>
    </source>
</reference>